<dbReference type="GO" id="GO:0009002">
    <property type="term" value="F:serine-type D-Ala-D-Ala carboxypeptidase activity"/>
    <property type="evidence" value="ECO:0007669"/>
    <property type="project" value="UniProtKB-EC"/>
</dbReference>
<sequence length="510" mass="55265">MPLINRLACYNFLLLLLIYACAETSETEQKIVKAVPRPPVAIRDIENALTELSTDPLIKHGQLALSIKSTSTGKSLLEYNSDKSLVIASNMKLVTTATGLAVLGEDFTFKTELAHDGTLEANGTLRGNIYITGGGDPTLGSNKVTGSLPLNDLLDMWVNKLWEYGIRQVSGAIIADSELYNANAIPSGWTWADAGNYYGAPAFGLNFHDNLYYLYFKPGAKVGEAATILRTIPAIKEIQFVNEVTTGAPGSGDNAYIYGAPYTHLRYVQGTIPAGVKEFSIKGSLPEPGMTCAGLLHQKLVKRGIKIGLPATSVRLMQIQKKKVSTDRKPIYTHSSPALPAIVTETNLESVNLYAEAILKQLGIAKYEDGTTYSGTETVMEFWKQNGIDINGFFMRDGSGLSRNNSIRATTLTDILVYCAKAPMFASLYASLPVAGVSGTMKNIGKGTGAARNLHAKTGSLERVMSFSGYFTTRSGEMMSFAFIANDYAGHNSPMRKKMERLMALLTDLP</sequence>
<proteinExistence type="inferred from homology"/>
<dbReference type="SUPFAM" id="SSF56601">
    <property type="entry name" value="beta-lactamase/transpeptidase-like"/>
    <property type="match status" value="1"/>
</dbReference>
<dbReference type="PROSITE" id="PS51257">
    <property type="entry name" value="PROKAR_LIPOPROTEIN"/>
    <property type="match status" value="1"/>
</dbReference>
<comment type="similarity">
    <text evidence="1">Belongs to the peptidase S13 family.</text>
</comment>
<dbReference type="EMBL" id="JAUKPO010000003">
    <property type="protein sequence ID" value="MDO1445996.1"/>
    <property type="molecule type" value="Genomic_DNA"/>
</dbReference>
<dbReference type="InterPro" id="IPR012338">
    <property type="entry name" value="Beta-lactam/transpept-like"/>
</dbReference>
<comment type="caution">
    <text evidence="4">The sequence shown here is derived from an EMBL/GenBank/DDBJ whole genome shotgun (WGS) entry which is preliminary data.</text>
</comment>
<keyword evidence="4" id="KW-0645">Protease</keyword>
<gene>
    <name evidence="4" type="primary">dacB</name>
    <name evidence="4" type="ORF">Q0590_07015</name>
</gene>
<reference evidence="4" key="1">
    <citation type="submission" date="2023-07" db="EMBL/GenBank/DDBJ databases">
        <title>The genome sequence of Rhodocytophaga aerolata KACC 12507.</title>
        <authorList>
            <person name="Zhang X."/>
        </authorList>
    </citation>
    <scope>NUCLEOTIDE SEQUENCE</scope>
    <source>
        <strain evidence="4">KACC 12507</strain>
    </source>
</reference>
<evidence type="ECO:0000313" key="5">
    <source>
        <dbReference type="Proteomes" id="UP001168528"/>
    </source>
</evidence>
<protein>
    <submittedName>
        <fullName evidence="4">D-alanyl-D-alanine carboxypeptidase/D-alanyl-D-alanine-endopeptidase</fullName>
        <ecNumber evidence="4">3.4.16.4</ecNumber>
    </submittedName>
</protein>
<dbReference type="Proteomes" id="UP001168528">
    <property type="component" value="Unassembled WGS sequence"/>
</dbReference>
<dbReference type="PANTHER" id="PTHR30023">
    <property type="entry name" value="D-ALANYL-D-ALANINE CARBOXYPEPTIDASE"/>
    <property type="match status" value="1"/>
</dbReference>
<dbReference type="PRINTS" id="PR00922">
    <property type="entry name" value="DADACBPTASE3"/>
</dbReference>
<dbReference type="NCBIfam" id="TIGR00666">
    <property type="entry name" value="PBP4"/>
    <property type="match status" value="1"/>
</dbReference>
<keyword evidence="5" id="KW-1185">Reference proteome</keyword>
<dbReference type="InterPro" id="IPR000667">
    <property type="entry name" value="Peptidase_S13"/>
</dbReference>
<evidence type="ECO:0000256" key="1">
    <source>
        <dbReference type="ARBA" id="ARBA00006096"/>
    </source>
</evidence>
<name>A0ABT8R1L7_9BACT</name>
<dbReference type="Gene3D" id="3.40.710.10">
    <property type="entry name" value="DD-peptidase/beta-lactamase superfamily"/>
    <property type="match status" value="1"/>
</dbReference>
<organism evidence="4 5">
    <name type="scientific">Rhodocytophaga aerolata</name>
    <dbReference type="NCBI Taxonomy" id="455078"/>
    <lineage>
        <taxon>Bacteria</taxon>
        <taxon>Pseudomonadati</taxon>
        <taxon>Bacteroidota</taxon>
        <taxon>Cytophagia</taxon>
        <taxon>Cytophagales</taxon>
        <taxon>Rhodocytophagaceae</taxon>
        <taxon>Rhodocytophaga</taxon>
    </lineage>
</organism>
<keyword evidence="2 4" id="KW-0378">Hydrolase</keyword>
<accession>A0ABT8R1L7</accession>
<keyword evidence="4" id="KW-0121">Carboxypeptidase</keyword>
<dbReference type="Gene3D" id="3.50.80.20">
    <property type="entry name" value="D-Ala-D-Ala carboxypeptidase C, peptidase S13"/>
    <property type="match status" value="1"/>
</dbReference>
<dbReference type="PANTHER" id="PTHR30023:SF0">
    <property type="entry name" value="PENICILLIN-SENSITIVE CARBOXYPEPTIDASE A"/>
    <property type="match status" value="1"/>
</dbReference>
<dbReference type="Pfam" id="PF02113">
    <property type="entry name" value="Peptidase_S13"/>
    <property type="match status" value="1"/>
</dbReference>
<keyword evidence="3" id="KW-0732">Signal</keyword>
<evidence type="ECO:0000256" key="3">
    <source>
        <dbReference type="SAM" id="SignalP"/>
    </source>
</evidence>
<feature type="signal peptide" evidence="3">
    <location>
        <begin position="1"/>
        <end position="22"/>
    </location>
</feature>
<dbReference type="RefSeq" id="WP_302036802.1">
    <property type="nucleotide sequence ID" value="NZ_JAUKPO010000003.1"/>
</dbReference>
<dbReference type="EC" id="3.4.16.4" evidence="4"/>
<evidence type="ECO:0000313" key="4">
    <source>
        <dbReference type="EMBL" id="MDO1445996.1"/>
    </source>
</evidence>
<feature type="chain" id="PRO_5047532093" evidence="3">
    <location>
        <begin position="23"/>
        <end position="510"/>
    </location>
</feature>
<evidence type="ECO:0000256" key="2">
    <source>
        <dbReference type="ARBA" id="ARBA00022801"/>
    </source>
</evidence>